<feature type="transmembrane region" description="Helical" evidence="6">
    <location>
        <begin position="261"/>
        <end position="279"/>
    </location>
</feature>
<dbReference type="EMBL" id="CP038804">
    <property type="protein sequence ID" value="UTY33666.1"/>
    <property type="molecule type" value="Genomic_DNA"/>
</dbReference>
<feature type="domain" description="Membrane transport protein MMPL" evidence="7">
    <location>
        <begin position="575"/>
        <end position="779"/>
    </location>
</feature>
<feature type="domain" description="Membrane transport protein MMPL" evidence="7">
    <location>
        <begin position="139"/>
        <end position="391"/>
    </location>
</feature>
<gene>
    <name evidence="8" type="ORF">E4N74_06270</name>
</gene>
<evidence type="ECO:0000256" key="1">
    <source>
        <dbReference type="ARBA" id="ARBA00004651"/>
    </source>
</evidence>
<dbReference type="InterPro" id="IPR004869">
    <property type="entry name" value="MMPL_dom"/>
</dbReference>
<evidence type="ECO:0000256" key="6">
    <source>
        <dbReference type="SAM" id="Phobius"/>
    </source>
</evidence>
<feature type="transmembrane region" description="Helical" evidence="6">
    <location>
        <begin position="20"/>
        <end position="39"/>
    </location>
</feature>
<feature type="transmembrane region" description="Helical" evidence="6">
    <location>
        <begin position="755"/>
        <end position="780"/>
    </location>
</feature>
<sequence>MKLERLHIFFKKIGEFQLKYRWLLLILLAAITVFAAMGLKKFRATSMTEEVFVNLTPQMKENEDRFKELFGSNDTIVLLIESDDVFKPEVLKMIKEIGSELLEKIPYSDSVTSITDIDISVGTEEGIEIRNPFKDGIPENPAELKKAKDFILSRKSIVNKLVSSDAKETWLILSLKATPSREEWMKTSDKELMYIMGDIAIDIVTNPKYKSSAYTIKPAGLPYTETEEKIVMNADIRKCVSLSFMCMIILLVIFARSFRGTIVPIIATTGAIVSVLGFMGHLNIEGSSEMLSVPIILAMALSVGYAIHLVNSFRNSFYAIGKRKEAVIDSIENTGWPLFFTVVTTVASVLSFLTVDLEPMHWMGLTSAAMVFAVYIYVSILIPILMSFGKDCPPEQNKSAIRYKKLDSFFEKFGGWVLKKRKPVLIVFALVTVLCLPGIFMITVNMDSFNFMGTRIPYVKRIYEITHSQLGAYFNYNVMLTFKEEDAVKKPENLKKLEELSRHISGFKLTKLNNGVPKIFSILDVVKDMNQTMHADDPKFYSIPEDEDLLTQLLFLYEISGGETSRWVDEEFRTLRMTVDVAAFDGNELAANLKSVHKKCAELFPDAEVFLTGAAAHAAEMNNKIVYGEIYSFFTSLAAIGVLMMIVFGSIKMGLIGLIPNIMPIITTGAIMGYFHIPLDMVTMALMPMVLGIAVDDTIHFTNHTKYLFEKESSYDKAIIGSFYSIGKTLAMTTIILSATFLMYMASIIDAFLRLGILAAVGLFSALVADYLMTPVLIYISKPFGKEKK</sequence>
<evidence type="ECO:0000256" key="3">
    <source>
        <dbReference type="ARBA" id="ARBA00022692"/>
    </source>
</evidence>
<evidence type="ECO:0000313" key="8">
    <source>
        <dbReference type="EMBL" id="UTY33666.1"/>
    </source>
</evidence>
<dbReference type="PANTHER" id="PTHR33406:SF12">
    <property type="entry name" value="BLR2997 PROTEIN"/>
    <property type="match status" value="1"/>
</dbReference>
<accession>A0AAE9MTU0</accession>
<reference evidence="8" key="1">
    <citation type="submission" date="2019-04" db="EMBL/GenBank/DDBJ databases">
        <title>Whole genome sequencing of oral phylogroup 2 treponemes.</title>
        <authorList>
            <person name="Chan Y."/>
            <person name="Zeng H.H."/>
            <person name="Yu X.L."/>
            <person name="Leung W.K."/>
            <person name="Watt R.M."/>
        </authorList>
    </citation>
    <scope>NUCLEOTIDE SEQUENCE</scope>
    <source>
        <strain evidence="8">OMZ 835</strain>
    </source>
</reference>
<evidence type="ECO:0000256" key="4">
    <source>
        <dbReference type="ARBA" id="ARBA00022989"/>
    </source>
</evidence>
<comment type="subcellular location">
    <subcellularLocation>
        <location evidence="1">Cell membrane</location>
        <topology evidence="1">Multi-pass membrane protein</topology>
    </subcellularLocation>
</comment>
<feature type="transmembrane region" description="Helical" evidence="6">
    <location>
        <begin position="336"/>
        <end position="355"/>
    </location>
</feature>
<evidence type="ECO:0000256" key="5">
    <source>
        <dbReference type="ARBA" id="ARBA00023136"/>
    </source>
</evidence>
<dbReference type="Pfam" id="PF03176">
    <property type="entry name" value="MMPL"/>
    <property type="match status" value="2"/>
</dbReference>
<feature type="transmembrane region" description="Helical" evidence="6">
    <location>
        <begin position="239"/>
        <end position="255"/>
    </location>
</feature>
<dbReference type="PANTHER" id="PTHR33406">
    <property type="entry name" value="MEMBRANE PROTEIN MJ1562-RELATED"/>
    <property type="match status" value="1"/>
</dbReference>
<keyword evidence="4 6" id="KW-1133">Transmembrane helix</keyword>
<organism evidence="8 9">
    <name type="scientific">Treponema putidum</name>
    <dbReference type="NCBI Taxonomy" id="221027"/>
    <lineage>
        <taxon>Bacteria</taxon>
        <taxon>Pseudomonadati</taxon>
        <taxon>Spirochaetota</taxon>
        <taxon>Spirochaetia</taxon>
        <taxon>Spirochaetales</taxon>
        <taxon>Treponemataceae</taxon>
        <taxon>Treponema</taxon>
    </lineage>
</organism>
<feature type="transmembrane region" description="Helical" evidence="6">
    <location>
        <begin position="362"/>
        <end position="386"/>
    </location>
</feature>
<dbReference type="Gene3D" id="1.20.1640.10">
    <property type="entry name" value="Multidrug efflux transporter AcrB transmembrane domain"/>
    <property type="match status" value="2"/>
</dbReference>
<dbReference type="Proteomes" id="UP001058682">
    <property type="component" value="Chromosome"/>
</dbReference>
<keyword evidence="3 6" id="KW-0812">Transmembrane</keyword>
<dbReference type="AlphaFoldDB" id="A0AAE9MTU0"/>
<evidence type="ECO:0000256" key="2">
    <source>
        <dbReference type="ARBA" id="ARBA00022475"/>
    </source>
</evidence>
<feature type="transmembrane region" description="Helical" evidence="6">
    <location>
        <begin position="291"/>
        <end position="310"/>
    </location>
</feature>
<feature type="transmembrane region" description="Helical" evidence="6">
    <location>
        <begin position="730"/>
        <end position="749"/>
    </location>
</feature>
<evidence type="ECO:0000313" key="9">
    <source>
        <dbReference type="Proteomes" id="UP001058682"/>
    </source>
</evidence>
<keyword evidence="2" id="KW-1003">Cell membrane</keyword>
<keyword evidence="5 6" id="KW-0472">Membrane</keyword>
<evidence type="ECO:0000259" key="7">
    <source>
        <dbReference type="Pfam" id="PF03176"/>
    </source>
</evidence>
<proteinExistence type="predicted"/>
<protein>
    <recommendedName>
        <fullName evidence="7">Membrane transport protein MMPL domain-containing protein</fullName>
    </recommendedName>
</protein>
<dbReference type="RefSeq" id="WP_255819281.1">
    <property type="nucleotide sequence ID" value="NZ_CP038804.1"/>
</dbReference>
<feature type="transmembrane region" description="Helical" evidence="6">
    <location>
        <begin position="424"/>
        <end position="446"/>
    </location>
</feature>
<dbReference type="InterPro" id="IPR050545">
    <property type="entry name" value="Mycobact_MmpL"/>
</dbReference>
<dbReference type="GO" id="GO:0005886">
    <property type="term" value="C:plasma membrane"/>
    <property type="evidence" value="ECO:0007669"/>
    <property type="project" value="UniProtKB-SubCell"/>
</dbReference>
<feature type="transmembrane region" description="Helical" evidence="6">
    <location>
        <begin position="655"/>
        <end position="677"/>
    </location>
</feature>
<name>A0AAE9MTU0_9SPIR</name>
<dbReference type="SUPFAM" id="SSF82866">
    <property type="entry name" value="Multidrug efflux transporter AcrB transmembrane domain"/>
    <property type="match status" value="2"/>
</dbReference>
<feature type="transmembrane region" description="Helical" evidence="6">
    <location>
        <begin position="630"/>
        <end position="649"/>
    </location>
</feature>